<keyword evidence="2 5" id="KW-0689">Ribosomal protein</keyword>
<dbReference type="EMBL" id="MHMY01000012">
    <property type="protein sequence ID" value="OGZ35332.1"/>
    <property type="molecule type" value="Genomic_DNA"/>
</dbReference>
<evidence type="ECO:0000313" key="6">
    <source>
        <dbReference type="EMBL" id="OGZ35332.1"/>
    </source>
</evidence>
<sequence>MKIKEIRQKSGREIRSLLTEKKQRLGQFGFDLASKKIKNVREIRETRKDIARILTILKNGEKSNGQ</sequence>
<evidence type="ECO:0000256" key="4">
    <source>
        <dbReference type="ARBA" id="ARBA00035204"/>
    </source>
</evidence>
<evidence type="ECO:0000313" key="7">
    <source>
        <dbReference type="Proteomes" id="UP000176974"/>
    </source>
</evidence>
<reference evidence="6 7" key="1">
    <citation type="journal article" date="2016" name="Nat. Commun.">
        <title>Thousands of microbial genomes shed light on interconnected biogeochemical processes in an aquifer system.</title>
        <authorList>
            <person name="Anantharaman K."/>
            <person name="Brown C.T."/>
            <person name="Hug L.A."/>
            <person name="Sharon I."/>
            <person name="Castelle C.J."/>
            <person name="Probst A.J."/>
            <person name="Thomas B.C."/>
            <person name="Singh A."/>
            <person name="Wilkins M.J."/>
            <person name="Karaoz U."/>
            <person name="Brodie E.L."/>
            <person name="Williams K.H."/>
            <person name="Hubbard S.S."/>
            <person name="Banfield J.F."/>
        </authorList>
    </citation>
    <scope>NUCLEOTIDE SEQUENCE [LARGE SCALE GENOMIC DNA]</scope>
</reference>
<dbReference type="Gene3D" id="1.10.287.310">
    <property type="match status" value="1"/>
</dbReference>
<dbReference type="GO" id="GO:0006412">
    <property type="term" value="P:translation"/>
    <property type="evidence" value="ECO:0007669"/>
    <property type="project" value="UniProtKB-UniRule"/>
</dbReference>
<dbReference type="HAMAP" id="MF_00374">
    <property type="entry name" value="Ribosomal_uL29"/>
    <property type="match status" value="1"/>
</dbReference>
<organism evidence="6 7">
    <name type="scientific">Candidatus Portnoybacteria bacterium RIFCSPHIGHO2_01_FULL_40_12b</name>
    <dbReference type="NCBI Taxonomy" id="1801994"/>
    <lineage>
        <taxon>Bacteria</taxon>
        <taxon>Candidatus Portnoyibacteriota</taxon>
    </lineage>
</organism>
<comment type="similarity">
    <text evidence="1 5">Belongs to the universal ribosomal protein uL29 family.</text>
</comment>
<comment type="caution">
    <text evidence="6">The sequence shown here is derived from an EMBL/GenBank/DDBJ whole genome shotgun (WGS) entry which is preliminary data.</text>
</comment>
<evidence type="ECO:0000256" key="5">
    <source>
        <dbReference type="HAMAP-Rule" id="MF_00374"/>
    </source>
</evidence>
<dbReference type="NCBIfam" id="TIGR00012">
    <property type="entry name" value="L29"/>
    <property type="match status" value="1"/>
</dbReference>
<dbReference type="AlphaFoldDB" id="A0A1G2FC31"/>
<keyword evidence="3 5" id="KW-0687">Ribonucleoprotein</keyword>
<evidence type="ECO:0000256" key="1">
    <source>
        <dbReference type="ARBA" id="ARBA00009254"/>
    </source>
</evidence>
<protein>
    <recommendedName>
        <fullName evidence="4 5">Large ribosomal subunit protein uL29</fullName>
    </recommendedName>
</protein>
<name>A0A1G2FC31_9BACT</name>
<dbReference type="GO" id="GO:1990904">
    <property type="term" value="C:ribonucleoprotein complex"/>
    <property type="evidence" value="ECO:0007669"/>
    <property type="project" value="UniProtKB-KW"/>
</dbReference>
<dbReference type="InterPro" id="IPR001854">
    <property type="entry name" value="Ribosomal_uL29"/>
</dbReference>
<accession>A0A1G2FC31</accession>
<dbReference type="SUPFAM" id="SSF46561">
    <property type="entry name" value="Ribosomal protein L29 (L29p)"/>
    <property type="match status" value="1"/>
</dbReference>
<proteinExistence type="inferred from homology"/>
<dbReference type="InterPro" id="IPR036049">
    <property type="entry name" value="Ribosomal_uL29_sf"/>
</dbReference>
<gene>
    <name evidence="5" type="primary">rpmC</name>
    <name evidence="6" type="ORF">A2815_02485</name>
</gene>
<evidence type="ECO:0000256" key="3">
    <source>
        <dbReference type="ARBA" id="ARBA00023274"/>
    </source>
</evidence>
<dbReference type="GO" id="GO:0005840">
    <property type="term" value="C:ribosome"/>
    <property type="evidence" value="ECO:0007669"/>
    <property type="project" value="UniProtKB-KW"/>
</dbReference>
<dbReference type="GO" id="GO:0003735">
    <property type="term" value="F:structural constituent of ribosome"/>
    <property type="evidence" value="ECO:0007669"/>
    <property type="project" value="InterPro"/>
</dbReference>
<dbReference type="Pfam" id="PF00831">
    <property type="entry name" value="Ribosomal_L29"/>
    <property type="match status" value="1"/>
</dbReference>
<dbReference type="Proteomes" id="UP000176974">
    <property type="component" value="Unassembled WGS sequence"/>
</dbReference>
<evidence type="ECO:0000256" key="2">
    <source>
        <dbReference type="ARBA" id="ARBA00022980"/>
    </source>
</evidence>